<dbReference type="Gene3D" id="3.40.190.290">
    <property type="match status" value="1"/>
</dbReference>
<dbReference type="InterPro" id="IPR000847">
    <property type="entry name" value="LysR_HTH_N"/>
</dbReference>
<evidence type="ECO:0000313" key="7">
    <source>
        <dbReference type="Proteomes" id="UP000465035"/>
    </source>
</evidence>
<organism evidence="6 7">
    <name type="scientific">Lentilactobacillus hilgardii</name>
    <name type="common">Lactobacillus hilgardii</name>
    <dbReference type="NCBI Taxonomy" id="1588"/>
    <lineage>
        <taxon>Bacteria</taxon>
        <taxon>Bacillati</taxon>
        <taxon>Bacillota</taxon>
        <taxon>Bacilli</taxon>
        <taxon>Lactobacillales</taxon>
        <taxon>Lactobacillaceae</taxon>
        <taxon>Lentilactobacillus</taxon>
    </lineage>
</organism>
<evidence type="ECO:0000259" key="5">
    <source>
        <dbReference type="PROSITE" id="PS50931"/>
    </source>
</evidence>
<accession>A0A6P1E5I5</accession>
<sequence>MEIRVLRYFIKVVQEQNISRAAQLLHVSQPTISRQLKELEDELGVVLFKRGSRSIELTESGDYLAEQARQIISLADKTRDNIRQPTDITGSITIGSGESQTMMTIAKAIKRLGDQYPHIKVNLVSTNADDVWKRLKTGLFDFGMVMEPTEKRHYHFMTLPGEARWGLLMRQDAPLAGKSEVTPSDFKGAKLIVSHQKGVSDLLKDWLGSSQVEYQIVATYNLLYNASLLVAAGVGYALCLDGIINTQGTNLKFVPLMPLNTAKTNLVWPHGVSMSGAAKAFLAEVTKTLS</sequence>
<dbReference type="Pfam" id="PF03466">
    <property type="entry name" value="LysR_substrate"/>
    <property type="match status" value="1"/>
</dbReference>
<gene>
    <name evidence="6" type="ORF">GQR93_03640</name>
</gene>
<evidence type="ECO:0000256" key="3">
    <source>
        <dbReference type="ARBA" id="ARBA00023125"/>
    </source>
</evidence>
<protein>
    <submittedName>
        <fullName evidence="6">LysR family transcriptional regulator</fullName>
    </submittedName>
</protein>
<evidence type="ECO:0000256" key="2">
    <source>
        <dbReference type="ARBA" id="ARBA00023015"/>
    </source>
</evidence>
<dbReference type="InterPro" id="IPR036388">
    <property type="entry name" value="WH-like_DNA-bd_sf"/>
</dbReference>
<keyword evidence="4" id="KW-0804">Transcription</keyword>
<dbReference type="PRINTS" id="PR00039">
    <property type="entry name" value="HTHLYSR"/>
</dbReference>
<dbReference type="GO" id="GO:0005829">
    <property type="term" value="C:cytosol"/>
    <property type="evidence" value="ECO:0007669"/>
    <property type="project" value="TreeGrafter"/>
</dbReference>
<evidence type="ECO:0000256" key="1">
    <source>
        <dbReference type="ARBA" id="ARBA00009437"/>
    </source>
</evidence>
<dbReference type="PANTHER" id="PTHR30419">
    <property type="entry name" value="HTH-TYPE TRANSCRIPTIONAL REGULATOR YBHD"/>
    <property type="match status" value="1"/>
</dbReference>
<dbReference type="PROSITE" id="PS50931">
    <property type="entry name" value="HTH_LYSR"/>
    <property type="match status" value="1"/>
</dbReference>
<dbReference type="Gene3D" id="1.10.10.10">
    <property type="entry name" value="Winged helix-like DNA-binding domain superfamily/Winged helix DNA-binding domain"/>
    <property type="match status" value="1"/>
</dbReference>
<dbReference type="EMBL" id="CP047121">
    <property type="protein sequence ID" value="QHB51370.1"/>
    <property type="molecule type" value="Genomic_DNA"/>
</dbReference>
<dbReference type="CDD" id="cd05466">
    <property type="entry name" value="PBP2_LTTR_substrate"/>
    <property type="match status" value="1"/>
</dbReference>
<dbReference type="SMR" id="A0A6P1E5I5"/>
<keyword evidence="2" id="KW-0805">Transcription regulation</keyword>
<dbReference type="InterPro" id="IPR050950">
    <property type="entry name" value="HTH-type_LysR_regulators"/>
</dbReference>
<evidence type="ECO:0000313" key="6">
    <source>
        <dbReference type="EMBL" id="QHB51370.1"/>
    </source>
</evidence>
<proteinExistence type="inferred from homology"/>
<feature type="domain" description="HTH lysR-type" evidence="5">
    <location>
        <begin position="1"/>
        <end position="58"/>
    </location>
</feature>
<reference evidence="6 7" key="1">
    <citation type="submission" date="2019-12" db="EMBL/GenBank/DDBJ databases">
        <title>Lactobacillus hilgardii FLUB.</title>
        <authorList>
            <person name="Gustaw K."/>
        </authorList>
    </citation>
    <scope>NUCLEOTIDE SEQUENCE [LARGE SCALE GENOMIC DNA]</scope>
    <source>
        <strain evidence="6 7">FLUB</strain>
    </source>
</reference>
<dbReference type="InterPro" id="IPR005119">
    <property type="entry name" value="LysR_subst-bd"/>
</dbReference>
<dbReference type="RefSeq" id="WP_035444329.1">
    <property type="nucleotide sequence ID" value="NZ_CABKOL010000106.1"/>
</dbReference>
<dbReference type="AlphaFoldDB" id="A0A6P1E5I5"/>
<keyword evidence="3" id="KW-0238">DNA-binding</keyword>
<dbReference type="FunFam" id="1.10.10.10:FF:000001">
    <property type="entry name" value="LysR family transcriptional regulator"/>
    <property type="match status" value="1"/>
</dbReference>
<dbReference type="PANTHER" id="PTHR30419:SF8">
    <property type="entry name" value="NITROGEN ASSIMILATION TRANSCRIPTIONAL ACTIVATOR-RELATED"/>
    <property type="match status" value="1"/>
</dbReference>
<comment type="similarity">
    <text evidence="1">Belongs to the LysR transcriptional regulatory family.</text>
</comment>
<dbReference type="Pfam" id="PF00126">
    <property type="entry name" value="HTH_1"/>
    <property type="match status" value="1"/>
</dbReference>
<dbReference type="GO" id="GO:0003677">
    <property type="term" value="F:DNA binding"/>
    <property type="evidence" value="ECO:0007669"/>
    <property type="project" value="UniProtKB-KW"/>
</dbReference>
<name>A0A6P1E5I5_LENHI</name>
<evidence type="ECO:0000256" key="4">
    <source>
        <dbReference type="ARBA" id="ARBA00023163"/>
    </source>
</evidence>
<dbReference type="GeneID" id="69057447"/>
<dbReference type="SUPFAM" id="SSF53850">
    <property type="entry name" value="Periplasmic binding protein-like II"/>
    <property type="match status" value="1"/>
</dbReference>
<dbReference type="GO" id="GO:0003700">
    <property type="term" value="F:DNA-binding transcription factor activity"/>
    <property type="evidence" value="ECO:0007669"/>
    <property type="project" value="InterPro"/>
</dbReference>
<dbReference type="Proteomes" id="UP000465035">
    <property type="component" value="Chromosome"/>
</dbReference>
<dbReference type="SUPFAM" id="SSF46785">
    <property type="entry name" value="Winged helix' DNA-binding domain"/>
    <property type="match status" value="1"/>
</dbReference>
<dbReference type="InterPro" id="IPR036390">
    <property type="entry name" value="WH_DNA-bd_sf"/>
</dbReference>